<dbReference type="InterPro" id="IPR057979">
    <property type="entry name" value="TPR_IFT121"/>
</dbReference>
<dbReference type="InterPro" id="IPR056157">
    <property type="entry name" value="TPR_IFT80_172_dom"/>
</dbReference>
<keyword evidence="6" id="KW-0969">Cilium</keyword>
<reference evidence="15" key="2">
    <citation type="journal article" date="2023" name="Infect Dis Poverty">
        <title>Chromosome-scale genome of the human blood fluke Schistosoma mekongi and its implications for public health.</title>
        <authorList>
            <person name="Zhou M."/>
            <person name="Xu L."/>
            <person name="Xu D."/>
            <person name="Chen W."/>
            <person name="Khan J."/>
            <person name="Hu Y."/>
            <person name="Huang H."/>
            <person name="Wei H."/>
            <person name="Zhang Y."/>
            <person name="Chusongsang P."/>
            <person name="Tanasarnprasert K."/>
            <person name="Hu X."/>
            <person name="Limpanont Y."/>
            <person name="Lv Z."/>
        </authorList>
    </citation>
    <scope>NUCLEOTIDE SEQUENCE</scope>
    <source>
        <strain evidence="15">LV_2022a</strain>
    </source>
</reference>
<dbReference type="GO" id="GO:0061512">
    <property type="term" value="P:protein localization to cilium"/>
    <property type="evidence" value="ECO:0007669"/>
    <property type="project" value="TreeGrafter"/>
</dbReference>
<gene>
    <name evidence="15" type="ORF">MN116_004351</name>
</gene>
<dbReference type="InterPro" id="IPR057361">
    <property type="entry name" value="TPR_WDR35"/>
</dbReference>
<keyword evidence="16" id="KW-1185">Reference proteome</keyword>
<dbReference type="SUPFAM" id="SSF50978">
    <property type="entry name" value="WD40 repeat-like"/>
    <property type="match status" value="1"/>
</dbReference>
<evidence type="ECO:0000256" key="7">
    <source>
        <dbReference type="ARBA" id="ARBA00023212"/>
    </source>
</evidence>
<feature type="domain" description="IFT80/172/WDR35 TPR" evidence="11">
    <location>
        <begin position="718"/>
        <end position="799"/>
    </location>
</feature>
<evidence type="ECO:0000313" key="16">
    <source>
        <dbReference type="Proteomes" id="UP001292079"/>
    </source>
</evidence>
<reference evidence="15" key="1">
    <citation type="submission" date="2022-04" db="EMBL/GenBank/DDBJ databases">
        <authorList>
            <person name="Xu L."/>
            <person name="Lv Z."/>
        </authorList>
    </citation>
    <scope>NUCLEOTIDE SEQUENCE</scope>
    <source>
        <strain evidence="15">LV_2022a</strain>
    </source>
</reference>
<dbReference type="Pfam" id="PF23390">
    <property type="entry name" value="Beta-prop_WDR35_2nd"/>
    <property type="match status" value="1"/>
</dbReference>
<comment type="subcellular location">
    <subcellularLocation>
        <location evidence="1">Cytoplasm</location>
        <location evidence="1">Cytoskeleton</location>
        <location evidence="1">Cilium basal body</location>
    </subcellularLocation>
</comment>
<keyword evidence="2" id="KW-0963">Cytoplasm</keyword>
<evidence type="ECO:0000256" key="9">
    <source>
        <dbReference type="PROSITE-ProRule" id="PRU00221"/>
    </source>
</evidence>
<evidence type="ECO:0000259" key="13">
    <source>
        <dbReference type="Pfam" id="PF24797"/>
    </source>
</evidence>
<dbReference type="GO" id="GO:0035721">
    <property type="term" value="P:intraciliary retrograde transport"/>
    <property type="evidence" value="ECO:0007669"/>
    <property type="project" value="TreeGrafter"/>
</dbReference>
<dbReference type="PANTHER" id="PTHR12764:SF5">
    <property type="entry name" value="LD29485P"/>
    <property type="match status" value="1"/>
</dbReference>
<evidence type="ECO:0000256" key="4">
    <source>
        <dbReference type="ARBA" id="ARBA00022737"/>
    </source>
</evidence>
<evidence type="ECO:0000259" key="12">
    <source>
        <dbReference type="Pfam" id="PF23390"/>
    </source>
</evidence>
<feature type="domain" description="IFT121/TULP4 N-terminal" evidence="13">
    <location>
        <begin position="1"/>
        <end position="330"/>
    </location>
</feature>
<dbReference type="Pfam" id="PF23387">
    <property type="entry name" value="TPR_IFT80_172"/>
    <property type="match status" value="1"/>
</dbReference>
<evidence type="ECO:0000256" key="6">
    <source>
        <dbReference type="ARBA" id="ARBA00023069"/>
    </source>
</evidence>
<keyword evidence="4" id="KW-0677">Repeat</keyword>
<dbReference type="Pfam" id="PF23145">
    <property type="entry name" value="Zf_2nd_IFT121"/>
    <property type="match status" value="1"/>
</dbReference>
<dbReference type="Gene3D" id="2.130.10.10">
    <property type="entry name" value="YVTN repeat-like/Quinoprotein amine dehydrogenase"/>
    <property type="match status" value="1"/>
</dbReference>
<evidence type="ECO:0000256" key="8">
    <source>
        <dbReference type="ARBA" id="ARBA00023273"/>
    </source>
</evidence>
<dbReference type="Proteomes" id="UP001292079">
    <property type="component" value="Unassembled WGS sequence"/>
</dbReference>
<feature type="domain" description="IFT121 second beta-propeller" evidence="12">
    <location>
        <begin position="335"/>
        <end position="675"/>
    </location>
</feature>
<comment type="caution">
    <text evidence="15">The sequence shown here is derived from an EMBL/GenBank/DDBJ whole genome shotgun (WGS) entry which is preliminary data.</text>
</comment>
<dbReference type="PIRSF" id="PIRSF037536">
    <property type="entry name" value="WD_repeat_p35"/>
    <property type="match status" value="1"/>
</dbReference>
<dbReference type="PROSITE" id="PS50082">
    <property type="entry name" value="WD_REPEATS_2"/>
    <property type="match status" value="1"/>
</dbReference>
<keyword evidence="5" id="KW-0970">Cilium biogenesis/degradation</keyword>
<evidence type="ECO:0000256" key="5">
    <source>
        <dbReference type="ARBA" id="ARBA00022794"/>
    </source>
</evidence>
<keyword evidence="8" id="KW-0966">Cell projection</keyword>
<dbReference type="PANTHER" id="PTHR12764">
    <property type="entry name" value="WD REPEAT DOMAIN-RELATED"/>
    <property type="match status" value="1"/>
</dbReference>
<evidence type="ECO:0000256" key="2">
    <source>
        <dbReference type="ARBA" id="ARBA00022490"/>
    </source>
</evidence>
<dbReference type="Gene3D" id="1.25.40.470">
    <property type="match status" value="1"/>
</dbReference>
<dbReference type="EMBL" id="JALJAT010000002">
    <property type="protein sequence ID" value="KAK4473171.1"/>
    <property type="molecule type" value="Genomic_DNA"/>
</dbReference>
<accession>A0AAE2D6H0</accession>
<feature type="domain" description="IFT121-like TPR repeats" evidence="14">
    <location>
        <begin position="1127"/>
        <end position="1225"/>
    </location>
</feature>
<evidence type="ECO:0000259" key="11">
    <source>
        <dbReference type="Pfam" id="PF23387"/>
    </source>
</evidence>
<dbReference type="GO" id="GO:0097730">
    <property type="term" value="C:non-motile cilium"/>
    <property type="evidence" value="ECO:0007669"/>
    <property type="project" value="TreeGrafter"/>
</dbReference>
<dbReference type="InterPro" id="IPR056159">
    <property type="entry name" value="Beta-prop_IFT121_TULP_N"/>
</dbReference>
<dbReference type="InterPro" id="IPR056158">
    <property type="entry name" value="Beta-prop_IFT121_2nd"/>
</dbReference>
<dbReference type="GO" id="GO:0030991">
    <property type="term" value="C:intraciliary transport particle A"/>
    <property type="evidence" value="ECO:0007669"/>
    <property type="project" value="TreeGrafter"/>
</dbReference>
<dbReference type="InterPro" id="IPR036322">
    <property type="entry name" value="WD40_repeat_dom_sf"/>
</dbReference>
<dbReference type="InterPro" id="IPR015943">
    <property type="entry name" value="WD40/YVTN_repeat-like_dom_sf"/>
</dbReference>
<evidence type="ECO:0000256" key="1">
    <source>
        <dbReference type="ARBA" id="ARBA00004120"/>
    </source>
</evidence>
<feature type="domain" description="IFT121-like zinc finger" evidence="10">
    <location>
        <begin position="1247"/>
        <end position="1289"/>
    </location>
</feature>
<keyword evidence="3 9" id="KW-0853">WD repeat</keyword>
<dbReference type="GO" id="GO:1905515">
    <property type="term" value="P:non-motile cilium assembly"/>
    <property type="evidence" value="ECO:0007669"/>
    <property type="project" value="TreeGrafter"/>
</dbReference>
<dbReference type="SMART" id="SM00320">
    <property type="entry name" value="WD40"/>
    <property type="match status" value="3"/>
</dbReference>
<sequence length="1290" mass="147572">MFSYLSKKIAIPNNKKIKSASWSKEHGYIACGGEDGVLKILKLEVQNNNKYESLAAQSNLVMNQTLEGHADDVQVITWNEKSRKLTSSDQSGLIIVWMLYQGAWYEEMVNNRNKSSVQDMKWDYEGQKICIVYEDGAAIVGSVDGNRIWGKELKFGGLIKVEWSPDGSTLLFGLLTGEICVFDVCGNFLSKMITYCLSNIHGAVKIVSLDWYKAGMYHGLRTVSSLALCYDIGRCQLMRSHDDTDPVLLNTGIQIACSSWNEDGSILAVAGAYMSNDHNINVVQFYNPLGDHLRTLCLPGKCLTACTWEGNGSLRIALAVDSFLYFANLRPYYKWAYCSAANSIIYSYSRPHTFERSITFWNLKTNKTKIITVHHLIGICASEDCVCLICKPTDFNQGVLLTIYTSVGVAIESKHVPFEPTQSVMTSNQVILINKSFIYAWQYFTPKQILDLGFTFTPTTLRHRDGIERLYHIDKISMKTLSTDLVGDDNISSPVFQTNVDWSTLDQPISSDPICTLAVNQSTRNLFIARESSFIQVYRLPDLHYEMKFSTCDNCPYRIYINCDATCLGVIDESGIFRLHLIPSNSNHLSSSVKFENIANFIRKDVWDVKFEEDNPDMFAIMEKTRMYIFDGLQAEPAIQTSTFLYEFKDMEVKGVLLDELVKSVNIQPNEEFLLKTPIKKVREFKQILQNNSLENALEFIKNNPHGRLRRLLIDDCLDKQNLDMAELQFVHLQEYAGIQFIKRLRNIQSKLIRKAEILVYFKKYDEAEAFLLNNDRSDLAVELRKRLGDWFRVAQLTKDTGVLVKDLEQAEIYNALGDHFLSQMLWDKAADYYQQGNDLAKCAECLYQLEDYKGIERITEKMPDCHNSLYDFGLRLANLGMIQQAVYALVKSNHRKEAIDICLQQNQWRIAYELAKCIDSQDTDEYQQHPHLYQKQSQQKRIDNLLNQSVNCSIKQGRIIEAIELYKLAGRFLDAAELLHKEVQNTKRLSNNKPPLCMKKIYVLIGLLMEQYYEQNKLQADVKPRNSACGEGVLMASSTLAGLLLTEQDHNSMKCKNADSITTIMNYKNVIKQNDSIINKESEILQKTKLNDLTNKLSLEEFDNSAKSLTSDVQLTKTNEISRLIDQPWRGAEAYHYLMLTEKQLYSGSINRALRTAQLLKDYEDILNPLIIHSLIALCAIYTRNYAICSKAFIKLENLTDISSKEQKEIRELTLELFSRYQPINEQNMLGSSDIDSMLESETKIPICIVTGQPITDYQFWMCPTCKHCAYENEITRLHNCPLCHSPVQ</sequence>
<dbReference type="Pfam" id="PF24797">
    <property type="entry name" value="Beta-prop_WDR35_TULP_N"/>
    <property type="match status" value="1"/>
</dbReference>
<dbReference type="Pfam" id="PF25768">
    <property type="entry name" value="TPR_IFT121"/>
    <property type="match status" value="1"/>
</dbReference>
<proteinExistence type="predicted"/>
<evidence type="ECO:0000256" key="3">
    <source>
        <dbReference type="ARBA" id="ARBA00022574"/>
    </source>
</evidence>
<dbReference type="InterPro" id="IPR039857">
    <property type="entry name" value="Ift122/121"/>
</dbReference>
<evidence type="ECO:0000259" key="14">
    <source>
        <dbReference type="Pfam" id="PF25768"/>
    </source>
</evidence>
<organism evidence="15 16">
    <name type="scientific">Schistosoma mekongi</name>
    <name type="common">Parasitic worm</name>
    <dbReference type="NCBI Taxonomy" id="38744"/>
    <lineage>
        <taxon>Eukaryota</taxon>
        <taxon>Metazoa</taxon>
        <taxon>Spiralia</taxon>
        <taxon>Lophotrochozoa</taxon>
        <taxon>Platyhelminthes</taxon>
        <taxon>Trematoda</taxon>
        <taxon>Digenea</taxon>
        <taxon>Strigeidida</taxon>
        <taxon>Schistosomatoidea</taxon>
        <taxon>Schistosomatidae</taxon>
        <taxon>Schistosoma</taxon>
    </lineage>
</organism>
<dbReference type="SUPFAM" id="SSF69322">
    <property type="entry name" value="Tricorn protease domain 2"/>
    <property type="match status" value="1"/>
</dbReference>
<name>A0AAE2D6H0_SCHME</name>
<dbReference type="InterPro" id="IPR056170">
    <property type="entry name" value="Znf_IFT121-like"/>
</dbReference>
<evidence type="ECO:0008006" key="17">
    <source>
        <dbReference type="Google" id="ProtNLM"/>
    </source>
</evidence>
<dbReference type="Pfam" id="PF25170">
    <property type="entry name" value="TPR_WDR35"/>
    <property type="match status" value="1"/>
</dbReference>
<evidence type="ECO:0000313" key="15">
    <source>
        <dbReference type="EMBL" id="KAK4473171.1"/>
    </source>
</evidence>
<feature type="repeat" description="WD" evidence="9">
    <location>
        <begin position="66"/>
        <end position="97"/>
    </location>
</feature>
<dbReference type="InterPro" id="IPR017233">
    <property type="entry name" value="WDR35"/>
</dbReference>
<evidence type="ECO:0000259" key="10">
    <source>
        <dbReference type="Pfam" id="PF23145"/>
    </source>
</evidence>
<protein>
    <recommendedName>
        <fullName evidence="17">WD repeat-containing protein 35</fullName>
    </recommendedName>
</protein>
<dbReference type="InterPro" id="IPR001680">
    <property type="entry name" value="WD40_rpt"/>
</dbReference>
<keyword evidence="7" id="KW-0206">Cytoskeleton</keyword>